<dbReference type="EMBL" id="JBHUDY010000001">
    <property type="protein sequence ID" value="MFD1612337.1"/>
    <property type="molecule type" value="Genomic_DNA"/>
</dbReference>
<dbReference type="SUPFAM" id="SSF56529">
    <property type="entry name" value="FAH"/>
    <property type="match status" value="1"/>
</dbReference>
<comment type="caution">
    <text evidence="4">The sequence shown here is derived from an EMBL/GenBank/DDBJ whole genome shotgun (WGS) entry which is preliminary data.</text>
</comment>
<dbReference type="Proteomes" id="UP001597115">
    <property type="component" value="Unassembled WGS sequence"/>
</dbReference>
<dbReference type="InterPro" id="IPR051121">
    <property type="entry name" value="FAH"/>
</dbReference>
<dbReference type="Gene3D" id="3.90.850.10">
    <property type="entry name" value="Fumarylacetoacetase-like, C-terminal domain"/>
    <property type="match status" value="1"/>
</dbReference>
<feature type="domain" description="Fumarylacetoacetase-like C-terminal" evidence="3">
    <location>
        <begin position="69"/>
        <end position="273"/>
    </location>
</feature>
<dbReference type="InterPro" id="IPR036663">
    <property type="entry name" value="Fumarylacetoacetase_C_sf"/>
</dbReference>
<keyword evidence="4" id="KW-0378">Hydrolase</keyword>
<evidence type="ECO:0000313" key="4">
    <source>
        <dbReference type="EMBL" id="MFD1612337.1"/>
    </source>
</evidence>
<accession>A0ABW4I514</accession>
<sequence>MRYLSFRRPNGEASFGQLLHHDRVVDLGGAGGGTLAAALHAGDLERRRQGDTFSLEDVVLLPLIPNPGKILCVGLNYATHVAETGREQKDHPAIFTRWADTLVAHEQPMVRPRVSTDFDYEGELAVVIGKGGRAIPKGQALQHVAGYSCFNDGSVRDWQKHNIQFTPGKNFPGTGAFGPALVTPDEIPDLGSQRVVTRLNGNVVQDQPVSDMIWGVADIIAYVSAFTPLSAGDVIATGTPGGVGAKRNPPLWMKAGDLVEVEIGVIGTLKNRIIDEW</sequence>
<comment type="similarity">
    <text evidence="1">Belongs to the FAH family.</text>
</comment>
<dbReference type="InterPro" id="IPR011234">
    <property type="entry name" value="Fumarylacetoacetase-like_C"/>
</dbReference>
<evidence type="ECO:0000256" key="1">
    <source>
        <dbReference type="ARBA" id="ARBA00010211"/>
    </source>
</evidence>
<protein>
    <submittedName>
        <fullName evidence="4">Fumarylacetoacetate hydrolase family protein</fullName>
    </submittedName>
</protein>
<dbReference type="GO" id="GO:0016787">
    <property type="term" value="F:hydrolase activity"/>
    <property type="evidence" value="ECO:0007669"/>
    <property type="project" value="UniProtKB-KW"/>
</dbReference>
<evidence type="ECO:0000313" key="5">
    <source>
        <dbReference type="Proteomes" id="UP001597115"/>
    </source>
</evidence>
<dbReference type="PANTHER" id="PTHR42796">
    <property type="entry name" value="FUMARYLACETOACETATE HYDROLASE DOMAIN-CONTAINING PROTEIN 2A-RELATED"/>
    <property type="match status" value="1"/>
</dbReference>
<reference evidence="5" key="1">
    <citation type="journal article" date="2019" name="Int. J. Syst. Evol. Microbiol.">
        <title>The Global Catalogue of Microorganisms (GCM) 10K type strain sequencing project: providing services to taxonomists for standard genome sequencing and annotation.</title>
        <authorList>
            <consortium name="The Broad Institute Genomics Platform"/>
            <consortium name="The Broad Institute Genome Sequencing Center for Infectious Disease"/>
            <person name="Wu L."/>
            <person name="Ma J."/>
        </authorList>
    </citation>
    <scope>NUCLEOTIDE SEQUENCE [LARGE SCALE GENOMIC DNA]</scope>
    <source>
        <strain evidence="5">CGMCC 1.16275</strain>
    </source>
</reference>
<proteinExistence type="inferred from homology"/>
<keyword evidence="2" id="KW-0479">Metal-binding</keyword>
<keyword evidence="5" id="KW-1185">Reference proteome</keyword>
<dbReference type="Pfam" id="PF01557">
    <property type="entry name" value="FAA_hydrolase"/>
    <property type="match status" value="1"/>
</dbReference>
<name>A0ABW4I514_9SPHN</name>
<evidence type="ECO:0000256" key="2">
    <source>
        <dbReference type="ARBA" id="ARBA00022723"/>
    </source>
</evidence>
<gene>
    <name evidence="4" type="ORF">ACFSCW_11030</name>
</gene>
<dbReference type="RefSeq" id="WP_380889156.1">
    <property type="nucleotide sequence ID" value="NZ_JBHUDY010000001.1"/>
</dbReference>
<organism evidence="4 5">
    <name type="scientific">Sphingomonas tabacisoli</name>
    <dbReference type="NCBI Taxonomy" id="2249466"/>
    <lineage>
        <taxon>Bacteria</taxon>
        <taxon>Pseudomonadati</taxon>
        <taxon>Pseudomonadota</taxon>
        <taxon>Alphaproteobacteria</taxon>
        <taxon>Sphingomonadales</taxon>
        <taxon>Sphingomonadaceae</taxon>
        <taxon>Sphingomonas</taxon>
    </lineage>
</organism>
<dbReference type="PANTHER" id="PTHR42796:SF4">
    <property type="entry name" value="FUMARYLACETOACETATE HYDROLASE DOMAIN-CONTAINING PROTEIN 2A"/>
    <property type="match status" value="1"/>
</dbReference>
<evidence type="ECO:0000259" key="3">
    <source>
        <dbReference type="Pfam" id="PF01557"/>
    </source>
</evidence>